<dbReference type="GO" id="GO:0015012">
    <property type="term" value="P:heparan sulfate proteoglycan biosynthetic process"/>
    <property type="evidence" value="ECO:0007669"/>
    <property type="project" value="TreeGrafter"/>
</dbReference>
<dbReference type="Proteomes" id="UP000324285">
    <property type="component" value="Chromosome"/>
</dbReference>
<keyword evidence="12" id="KW-1015">Disulfide bond</keyword>
<evidence type="ECO:0000256" key="10">
    <source>
        <dbReference type="ARBA" id="ARBA00023034"/>
    </source>
</evidence>
<keyword evidence="9" id="KW-1133">Transmembrane helix</keyword>
<keyword evidence="3" id="KW-0328">Glycosyltransferase</keyword>
<keyword evidence="6" id="KW-0479">Metal-binding</keyword>
<evidence type="ECO:0000256" key="12">
    <source>
        <dbReference type="ARBA" id="ARBA00023157"/>
    </source>
</evidence>
<dbReference type="KEGG" id="hbh:E4T21_11925"/>
<evidence type="ECO:0000256" key="3">
    <source>
        <dbReference type="ARBA" id="ARBA00022676"/>
    </source>
</evidence>
<dbReference type="InterPro" id="IPR043538">
    <property type="entry name" value="XYLT"/>
</dbReference>
<evidence type="ECO:0000256" key="7">
    <source>
        <dbReference type="ARBA" id="ARBA00022824"/>
    </source>
</evidence>
<dbReference type="OrthoDB" id="7943907at2"/>
<keyword evidence="16" id="KW-1185">Reference proteome</keyword>
<evidence type="ECO:0000256" key="2">
    <source>
        <dbReference type="ARBA" id="ARBA00004648"/>
    </source>
</evidence>
<gene>
    <name evidence="15" type="ORF">E4T21_11925</name>
</gene>
<evidence type="ECO:0000256" key="5">
    <source>
        <dbReference type="ARBA" id="ARBA00022692"/>
    </source>
</evidence>
<keyword evidence="13" id="KW-0325">Glycoprotein</keyword>
<reference evidence="15" key="1">
    <citation type="submission" date="2021-02" db="EMBL/GenBank/DDBJ databases">
        <title>Strain Y2R2, a novel species of the genus Halomonas.</title>
        <authorList>
            <person name="Huang H."/>
        </authorList>
    </citation>
    <scope>NUCLEOTIDE SEQUENCE</scope>
    <source>
        <strain evidence="15">Y2R2</strain>
    </source>
</reference>
<evidence type="ECO:0000256" key="9">
    <source>
        <dbReference type="ARBA" id="ARBA00022989"/>
    </source>
</evidence>
<dbReference type="GO" id="GO:0016020">
    <property type="term" value="C:membrane"/>
    <property type="evidence" value="ECO:0007669"/>
    <property type="project" value="InterPro"/>
</dbReference>
<dbReference type="EMBL" id="CP038437">
    <property type="protein sequence ID" value="QEM82175.1"/>
    <property type="molecule type" value="Genomic_DNA"/>
</dbReference>
<evidence type="ECO:0000313" key="16">
    <source>
        <dbReference type="Proteomes" id="UP000324285"/>
    </source>
</evidence>
<evidence type="ECO:0000256" key="6">
    <source>
        <dbReference type="ARBA" id="ARBA00022723"/>
    </source>
</evidence>
<dbReference type="GO" id="GO:0046872">
    <property type="term" value="F:metal ion binding"/>
    <property type="evidence" value="ECO:0007669"/>
    <property type="project" value="UniProtKB-KW"/>
</dbReference>
<dbReference type="InterPro" id="IPR003406">
    <property type="entry name" value="Glyco_trans_14"/>
</dbReference>
<keyword evidence="4" id="KW-0808">Transferase</keyword>
<protein>
    <recommendedName>
        <fullName evidence="14">Peptide O-xylosyltransferase</fullName>
    </recommendedName>
</protein>
<dbReference type="AlphaFoldDB" id="A0A5C1NJ87"/>
<dbReference type="PANTHER" id="PTHR46025">
    <property type="entry name" value="XYLOSYLTRANSFERASE OXT"/>
    <property type="match status" value="1"/>
</dbReference>
<evidence type="ECO:0000256" key="14">
    <source>
        <dbReference type="ARBA" id="ARBA00042865"/>
    </source>
</evidence>
<evidence type="ECO:0000256" key="13">
    <source>
        <dbReference type="ARBA" id="ARBA00023180"/>
    </source>
</evidence>
<keyword evidence="11" id="KW-0472">Membrane</keyword>
<organism evidence="15 16">
    <name type="scientific">Halomonas binhaiensis</name>
    <dbReference type="NCBI Taxonomy" id="2562282"/>
    <lineage>
        <taxon>Bacteria</taxon>
        <taxon>Pseudomonadati</taxon>
        <taxon>Pseudomonadota</taxon>
        <taxon>Gammaproteobacteria</taxon>
        <taxon>Oceanospirillales</taxon>
        <taxon>Halomonadaceae</taxon>
        <taxon>Halomonas</taxon>
    </lineage>
</organism>
<keyword evidence="8" id="KW-0735">Signal-anchor</keyword>
<dbReference type="Pfam" id="PF02485">
    <property type="entry name" value="Branch"/>
    <property type="match status" value="1"/>
</dbReference>
<evidence type="ECO:0000313" key="15">
    <source>
        <dbReference type="EMBL" id="QEM82175.1"/>
    </source>
</evidence>
<evidence type="ECO:0000256" key="11">
    <source>
        <dbReference type="ARBA" id="ARBA00023136"/>
    </source>
</evidence>
<dbReference type="RefSeq" id="WP_149285185.1">
    <property type="nucleotide sequence ID" value="NZ_CP038437.2"/>
</dbReference>
<dbReference type="GO" id="GO:0050650">
    <property type="term" value="P:chondroitin sulfate proteoglycan biosynthetic process"/>
    <property type="evidence" value="ECO:0007669"/>
    <property type="project" value="TreeGrafter"/>
</dbReference>
<evidence type="ECO:0000256" key="8">
    <source>
        <dbReference type="ARBA" id="ARBA00022968"/>
    </source>
</evidence>
<accession>A0A5C1NJ87</accession>
<keyword evidence="7" id="KW-0256">Endoplasmic reticulum</keyword>
<dbReference type="PANTHER" id="PTHR46025:SF3">
    <property type="entry name" value="XYLOSYLTRANSFERASE OXT"/>
    <property type="match status" value="1"/>
</dbReference>
<dbReference type="GO" id="GO:0030158">
    <property type="term" value="F:protein xylosyltransferase activity"/>
    <property type="evidence" value="ECO:0007669"/>
    <property type="project" value="InterPro"/>
</dbReference>
<proteinExistence type="predicted"/>
<evidence type="ECO:0000256" key="1">
    <source>
        <dbReference type="ARBA" id="ARBA00004323"/>
    </source>
</evidence>
<sequence length="512" mass="59073">MKVSFVLLAHEHPDQLRDLLFSLLSSGSDVFVHYDANASHDLESESKNWALEGLSGNLYFAERVKVVWGEWSIVQATLNCLYLAREKGFNSDYFMLISGSCMPVKPVALLQKYLSTSGKDHIEIVDAEANRWVTDGIQQERWNYFHFFNWRYQEFFFRASNKVQKTLGVSRKLPLNHIAHMGSQWWCLRSETISAILSLVDSHKELVEFYKKTWIPDELFFQTLVANLVPKDEVSMAPLTRYQFNSRGVPRVYYDDSLPELLGETQFFARKISHRAISLKGSLAKIGAMSEDDYSAYVEEHYEGFKTQFVSSLELSMESQANSWRSLSEWTDNPYVLGKAIPTPTVILCSLDKNIKKETLSSLAEIPGTAIYGDLLRKSEIDFGEGKDLVLGYSRNNPALAHHGWHFFLADIISQHANDERVVFTIGEEAFQHLGILKWNHNVTVILLDDRTPLSERDHDLHKLFNFSQLHHKEYEYKSGMQSMMEDRHCEYHIVDAADHQRIKELVQARTR</sequence>
<comment type="subcellular location">
    <subcellularLocation>
        <location evidence="2">Endoplasmic reticulum membrane</location>
        <topology evidence="2">Single-pass type II membrane protein</topology>
    </subcellularLocation>
    <subcellularLocation>
        <location evidence="1">Golgi apparatus membrane</location>
        <topology evidence="1">Single-pass type II membrane protein</topology>
    </subcellularLocation>
</comment>
<evidence type="ECO:0000256" key="4">
    <source>
        <dbReference type="ARBA" id="ARBA00022679"/>
    </source>
</evidence>
<keyword evidence="5" id="KW-0812">Transmembrane</keyword>
<keyword evidence="10" id="KW-0333">Golgi apparatus</keyword>
<name>A0A5C1NJ87_9GAMM</name>